<evidence type="ECO:0000313" key="3">
    <source>
        <dbReference type="Proteomes" id="UP000078148"/>
    </source>
</evidence>
<sequence length="360" mass="40687">MTIVFFILLAVLIIIIVRSRNLRGYGRTGRVNGRFFQKVGMPPSNLVPAGHPCEPLARRLEQSLPFDYEHQLRQRVLTEHPELSEEEWAWRWTEMKRYLLICALFRQMPMFSSRVDDIWHEMLMFTREYQQFCDRFYGYMLHHSPHGGSLFQPDQRALFDWAYAELFPITRANAYIWGGFFQYPLDKDMMNNMLAFNPHQAEYSLFNGAAYTNIPEAREGIDYLIQRFRAHSQAVLNHTPPGTRIDRSRRDSNADSDDMPAYADRYGLGTASAAAVYYSHDNPWNFSSVMHSHLPSDVQQQQNNSGSSCGTGYSATNDTYGHHSHDGHNHSSGSSCSSSSCSGGSSCSSGGSSCGGGGGE</sequence>
<accession>A0A172ZHU0</accession>
<dbReference type="EMBL" id="CP013023">
    <property type="protein sequence ID" value="ANF97186.1"/>
    <property type="molecule type" value="Genomic_DNA"/>
</dbReference>
<dbReference type="STRING" id="1616788.AR543_15050"/>
<dbReference type="RefSeq" id="WP_060535303.1">
    <property type="nucleotide sequence ID" value="NZ_CP013023.1"/>
</dbReference>
<dbReference type="KEGG" id="pbv:AR543_15050"/>
<reference evidence="3" key="1">
    <citation type="submission" date="2015-10" db="EMBL/GenBank/DDBJ databases">
        <title>Genome of Paenibacillus bovis sp. nov.</title>
        <authorList>
            <person name="Wu Z."/>
            <person name="Gao C."/>
            <person name="Liu Z."/>
            <person name="Zheng H."/>
        </authorList>
    </citation>
    <scope>NUCLEOTIDE SEQUENCE [LARGE SCALE GENOMIC DNA]</scope>
    <source>
        <strain evidence="3">BD3526</strain>
    </source>
</reference>
<feature type="region of interest" description="Disordered" evidence="1">
    <location>
        <begin position="235"/>
        <end position="258"/>
    </location>
</feature>
<keyword evidence="3" id="KW-1185">Reference proteome</keyword>
<dbReference type="Proteomes" id="UP000078148">
    <property type="component" value="Chromosome"/>
</dbReference>
<gene>
    <name evidence="2" type="ORF">AR543_15050</name>
</gene>
<feature type="compositionally biased region" description="Low complexity" evidence="1">
    <location>
        <begin position="331"/>
        <end position="351"/>
    </location>
</feature>
<organism evidence="2 3">
    <name type="scientific">Paenibacillus bovis</name>
    <dbReference type="NCBI Taxonomy" id="1616788"/>
    <lineage>
        <taxon>Bacteria</taxon>
        <taxon>Bacillati</taxon>
        <taxon>Bacillota</taxon>
        <taxon>Bacilli</taxon>
        <taxon>Bacillales</taxon>
        <taxon>Paenibacillaceae</taxon>
        <taxon>Paenibacillus</taxon>
    </lineage>
</organism>
<name>A0A172ZHU0_9BACL</name>
<feature type="compositionally biased region" description="Basic and acidic residues" evidence="1">
    <location>
        <begin position="320"/>
        <end position="329"/>
    </location>
</feature>
<dbReference type="OrthoDB" id="71172at2"/>
<feature type="region of interest" description="Disordered" evidence="1">
    <location>
        <begin position="320"/>
        <end position="360"/>
    </location>
</feature>
<protein>
    <submittedName>
        <fullName evidence="2">Uncharacterized protein</fullName>
    </submittedName>
</protein>
<reference evidence="2 3" key="2">
    <citation type="journal article" date="2016" name="Int. J. Syst. Evol. Microbiol.">
        <title>Paenibacillus bovis sp. nov., isolated from raw yak (Bos grunniens) milk.</title>
        <authorList>
            <person name="Gao C."/>
            <person name="Han J."/>
            <person name="Liu Z."/>
            <person name="Xu X."/>
            <person name="Hang F."/>
            <person name="Wu Z."/>
        </authorList>
    </citation>
    <scope>NUCLEOTIDE SEQUENCE [LARGE SCALE GENOMIC DNA]</scope>
    <source>
        <strain evidence="2 3">BD3526</strain>
    </source>
</reference>
<evidence type="ECO:0000313" key="2">
    <source>
        <dbReference type="EMBL" id="ANF97186.1"/>
    </source>
</evidence>
<proteinExistence type="predicted"/>
<dbReference type="AlphaFoldDB" id="A0A172ZHU0"/>
<feature type="compositionally biased region" description="Basic and acidic residues" evidence="1">
    <location>
        <begin position="244"/>
        <end position="253"/>
    </location>
</feature>
<evidence type="ECO:0000256" key="1">
    <source>
        <dbReference type="SAM" id="MobiDB-lite"/>
    </source>
</evidence>